<dbReference type="AlphaFoldDB" id="A0A3G8M2N7"/>
<organism evidence="2 3">
    <name type="scientific">Methylocystis rosea</name>
    <dbReference type="NCBI Taxonomy" id="173366"/>
    <lineage>
        <taxon>Bacteria</taxon>
        <taxon>Pseudomonadati</taxon>
        <taxon>Pseudomonadota</taxon>
        <taxon>Alphaproteobacteria</taxon>
        <taxon>Hyphomicrobiales</taxon>
        <taxon>Methylocystaceae</taxon>
        <taxon>Methylocystis</taxon>
    </lineage>
</organism>
<dbReference type="KEGG" id="mros:EHO51_00085"/>
<accession>A0A3G8M2N7</accession>
<sequence length="228" mass="26016">MMQAAEVSAETRRMRGRKPKAPQFYRFDAALTDRPPFFKLANRERLQACGSLLAEPGWPDGYARLTRHPWRLPDYREPPLLLFDKKFGRPARDVENQDGLWFVTSAMKAFLENVDPGACEYRKCDTVWTSGEAGPEYWLCSVIRMLFGRDVIDVDKSTKVKVRIEPDGFPTYQTISDRSVHLKPEVVGAAHLFRIVEMGRGVYCDQFVKDSYKAAGLKGADIYKIGVE</sequence>
<evidence type="ECO:0000259" key="1">
    <source>
        <dbReference type="Pfam" id="PF07791"/>
    </source>
</evidence>
<dbReference type="Pfam" id="PF07791">
    <property type="entry name" value="Imm11"/>
    <property type="match status" value="1"/>
</dbReference>
<dbReference type="EMBL" id="CP034086">
    <property type="protein sequence ID" value="AZG75280.1"/>
    <property type="molecule type" value="Genomic_DNA"/>
</dbReference>
<evidence type="ECO:0000313" key="2">
    <source>
        <dbReference type="EMBL" id="AZG75280.1"/>
    </source>
</evidence>
<dbReference type="InterPro" id="IPR012433">
    <property type="entry name" value="Imm11"/>
</dbReference>
<evidence type="ECO:0000313" key="3">
    <source>
        <dbReference type="Proteomes" id="UP000273982"/>
    </source>
</evidence>
<reference evidence="2 3" key="1">
    <citation type="submission" date="2018-11" db="EMBL/GenBank/DDBJ databases">
        <title>Genome squencing of methanotrophic bacteria isolated from alkaline groundwater in Korea.</title>
        <authorList>
            <person name="Nguyen L.N."/>
        </authorList>
    </citation>
    <scope>NUCLEOTIDE SEQUENCE [LARGE SCALE GENOMIC DNA]</scope>
    <source>
        <strain evidence="2 3">GW6</strain>
    </source>
</reference>
<dbReference type="RefSeq" id="WP_124737186.1">
    <property type="nucleotide sequence ID" value="NZ_CP034086.1"/>
</dbReference>
<gene>
    <name evidence="2" type="ORF">EHO51_00085</name>
</gene>
<name>A0A3G8M2N7_9HYPH</name>
<proteinExistence type="predicted"/>
<dbReference type="Proteomes" id="UP000273982">
    <property type="component" value="Chromosome"/>
</dbReference>
<protein>
    <submittedName>
        <fullName evidence="2">DUF1629 domain-containing protein</fullName>
    </submittedName>
</protein>
<feature type="domain" description="Immunity MXAN-0049 protein" evidence="1">
    <location>
        <begin position="37"/>
        <end position="226"/>
    </location>
</feature>